<dbReference type="CDD" id="cd00077">
    <property type="entry name" value="HDc"/>
    <property type="match status" value="1"/>
</dbReference>
<organism evidence="5 6">
    <name type="scientific">Aerococcus viridans</name>
    <dbReference type="NCBI Taxonomy" id="1377"/>
    <lineage>
        <taxon>Bacteria</taxon>
        <taxon>Bacillati</taxon>
        <taxon>Bacillota</taxon>
        <taxon>Bacilli</taxon>
        <taxon>Lactobacillales</taxon>
        <taxon>Aerococcaceae</taxon>
        <taxon>Aerococcus</taxon>
    </lineage>
</organism>
<dbReference type="AlphaFoldDB" id="A0A2J9PM09"/>
<dbReference type="Gene3D" id="2.40.50.140">
    <property type="entry name" value="Nucleic acid-binding proteins"/>
    <property type="match status" value="1"/>
</dbReference>
<dbReference type="InterPro" id="IPR012340">
    <property type="entry name" value="NA-bd_OB-fold"/>
</dbReference>
<reference evidence="6" key="1">
    <citation type="submission" date="2017-12" db="EMBL/GenBank/DDBJ databases">
        <title>FDA dAtabase for Regulatory Grade micrObial Sequences (FDA-ARGOS): Supporting development and validation of Infectious Disease Dx tests.</title>
        <authorList>
            <person name="Hoffmann M."/>
            <person name="Allard M."/>
            <person name="Evans P."/>
            <person name="Brown E."/>
            <person name="Tallon L."/>
            <person name="Sadzewicz L."/>
            <person name="Sengamalay N."/>
            <person name="Ott S."/>
            <person name="Godinez A."/>
            <person name="Nagaraj S."/>
            <person name="Vavikolanu K."/>
            <person name="Aluvathingal J."/>
            <person name="Nadendla S."/>
            <person name="Sichtig H."/>
        </authorList>
    </citation>
    <scope>NUCLEOTIDE SEQUENCE [LARGE SCALE GENOMIC DNA]</scope>
    <source>
        <strain evidence="6">FDAARGOS_249</strain>
    </source>
</reference>
<proteinExistence type="predicted"/>
<keyword evidence="2 5" id="KW-0269">Exonuclease</keyword>
<sequence>MDNLQLFDVALDQNFDIFVLIKVAEVREDRNGKKYISFTFQDRSGSIEGKFWGATDQDIEQYTSGQVVALAGKRELYNGKPQVRINGLRLANDGEPNDPSDYVERGPMTRTEMVNEVLAAVEGFENTTIDAIVRYLLREVSWDFFTYPAAKKNHHAYVGGLGFHTISMLRLAQAVVSQYDNINKDLLYAGVIIHDIGKTVEFTDPMSTEYTVEGNLIGHISIVEEMITLAVDKLGFDQYSEDVVLLKHMVLAHHGKQEWGSPVSPHLLEAEILHHLDNLDASIQMMTTALDHTEPGEFSARIFGMDNRAFYKPKGQVASEENQNQETENEEITLDFQGSNDDLPFFE</sequence>
<dbReference type="SUPFAM" id="SSF50249">
    <property type="entry name" value="Nucleic acid-binding proteins"/>
    <property type="match status" value="1"/>
</dbReference>
<protein>
    <submittedName>
        <fullName evidence="5">3'-5' exonuclease</fullName>
    </submittedName>
</protein>
<dbReference type="InterPro" id="IPR004365">
    <property type="entry name" value="NA-bd_OB_tRNA"/>
</dbReference>
<evidence type="ECO:0000256" key="2">
    <source>
        <dbReference type="ARBA" id="ARBA00022839"/>
    </source>
</evidence>
<dbReference type="CDD" id="cd04492">
    <property type="entry name" value="YhaM_OBF_like"/>
    <property type="match status" value="1"/>
</dbReference>
<dbReference type="SUPFAM" id="SSF109604">
    <property type="entry name" value="HD-domain/PDEase-like"/>
    <property type="match status" value="1"/>
</dbReference>
<dbReference type="PANTHER" id="PTHR37294:SF1">
    <property type="entry name" value="3'-5' EXORIBONUCLEASE YHAM"/>
    <property type="match status" value="1"/>
</dbReference>
<dbReference type="InterPro" id="IPR006674">
    <property type="entry name" value="HD_domain"/>
</dbReference>
<dbReference type="EMBL" id="NBTM02000001">
    <property type="protein sequence ID" value="PNL91081.1"/>
    <property type="molecule type" value="Genomic_DNA"/>
</dbReference>
<dbReference type="GO" id="GO:0004527">
    <property type="term" value="F:exonuclease activity"/>
    <property type="evidence" value="ECO:0007669"/>
    <property type="project" value="UniProtKB-KW"/>
</dbReference>
<dbReference type="Proteomes" id="UP000192813">
    <property type="component" value="Unassembled WGS sequence"/>
</dbReference>
<dbReference type="PANTHER" id="PTHR37294">
    <property type="entry name" value="3'-5' EXORIBONUCLEASE YHAM"/>
    <property type="match status" value="1"/>
</dbReference>
<feature type="domain" description="HD/PDEase" evidence="4">
    <location>
        <begin position="157"/>
        <end position="291"/>
    </location>
</feature>
<gene>
    <name evidence="5" type="ORF">A6J77_001965</name>
</gene>
<comment type="caution">
    <text evidence="5">The sequence shown here is derived from an EMBL/GenBank/DDBJ whole genome shotgun (WGS) entry which is preliminary data.</text>
</comment>
<evidence type="ECO:0000259" key="4">
    <source>
        <dbReference type="SMART" id="SM00471"/>
    </source>
</evidence>
<dbReference type="GO" id="GO:0031125">
    <property type="term" value="P:rRNA 3'-end processing"/>
    <property type="evidence" value="ECO:0007669"/>
    <property type="project" value="TreeGrafter"/>
</dbReference>
<dbReference type="InterPro" id="IPR050798">
    <property type="entry name" value="YhaM_exoribonuc/phosphodiest"/>
</dbReference>
<dbReference type="Pfam" id="PF01336">
    <property type="entry name" value="tRNA_anti-codon"/>
    <property type="match status" value="1"/>
</dbReference>
<evidence type="ECO:0000256" key="1">
    <source>
        <dbReference type="ARBA" id="ARBA00022801"/>
    </source>
</evidence>
<evidence type="ECO:0000313" key="6">
    <source>
        <dbReference type="Proteomes" id="UP000192813"/>
    </source>
</evidence>
<dbReference type="FunFam" id="1.10.3210.10:FF:000008">
    <property type="entry name" value="3'-5' exoribonuclease YhaM"/>
    <property type="match status" value="1"/>
</dbReference>
<name>A0A2J9PM09_9LACT</name>
<evidence type="ECO:0000256" key="3">
    <source>
        <dbReference type="SAM" id="MobiDB-lite"/>
    </source>
</evidence>
<dbReference type="GO" id="GO:0003676">
    <property type="term" value="F:nucleic acid binding"/>
    <property type="evidence" value="ECO:0007669"/>
    <property type="project" value="InterPro"/>
</dbReference>
<dbReference type="RefSeq" id="WP_083067853.1">
    <property type="nucleotide sequence ID" value="NZ_NBTM02000001.1"/>
</dbReference>
<dbReference type="Gene3D" id="1.10.3210.10">
    <property type="entry name" value="Hypothetical protein af1432"/>
    <property type="match status" value="1"/>
</dbReference>
<feature type="region of interest" description="Disordered" evidence="3">
    <location>
        <begin position="316"/>
        <end position="347"/>
    </location>
</feature>
<accession>A0A2J9PM09</accession>
<dbReference type="SMART" id="SM00471">
    <property type="entry name" value="HDc"/>
    <property type="match status" value="1"/>
</dbReference>
<dbReference type="Pfam" id="PF01966">
    <property type="entry name" value="HD"/>
    <property type="match status" value="1"/>
</dbReference>
<evidence type="ECO:0000313" key="5">
    <source>
        <dbReference type="EMBL" id="PNL91081.1"/>
    </source>
</evidence>
<dbReference type="InterPro" id="IPR003607">
    <property type="entry name" value="HD/PDEase_dom"/>
</dbReference>
<keyword evidence="2 5" id="KW-0540">Nuclease</keyword>
<keyword evidence="1" id="KW-0378">Hydrolase</keyword>